<comment type="similarity">
    <text evidence="2">Belongs to the fasciclin-like AGP family.</text>
</comment>
<keyword evidence="8" id="KW-0325">Glycoprotein</keyword>
<organism evidence="13 14">
    <name type="scientific">Punica granatum</name>
    <name type="common">Pomegranate</name>
    <dbReference type="NCBI Taxonomy" id="22663"/>
    <lineage>
        <taxon>Eukaryota</taxon>
        <taxon>Viridiplantae</taxon>
        <taxon>Streptophyta</taxon>
        <taxon>Embryophyta</taxon>
        <taxon>Tracheophyta</taxon>
        <taxon>Spermatophyta</taxon>
        <taxon>Magnoliopsida</taxon>
        <taxon>eudicotyledons</taxon>
        <taxon>Gunneridae</taxon>
        <taxon>Pentapetalae</taxon>
        <taxon>rosids</taxon>
        <taxon>malvids</taxon>
        <taxon>Myrtales</taxon>
        <taxon>Lythraceae</taxon>
        <taxon>Punica</taxon>
    </lineage>
</organism>
<evidence type="ECO:0000256" key="10">
    <source>
        <dbReference type="ARBA" id="ARBA00024686"/>
    </source>
</evidence>
<keyword evidence="9" id="KW-0449">Lipoprotein</keyword>
<keyword evidence="7" id="KW-0472">Membrane</keyword>
<sequence>MISTKSQFESQTNMLFKYSLFLILLLFFFIPSSDAFNITKILSQYPDFSTFNDGLTQTGVAGAINSRQTITVLAVDNGGMSGISGDALKKVLSLHVVLDYYDVQKFRQLPNKSDTLTTLFQTSGQANGKQGFLNVTRTSNGVVFGSGVPGSSLNSNLVKSITSQPYNISVLQVSSAIVPPNGGGIGSGSNSSSNSTGSPSPTSAPSKSPPTGTPTSSPAGSPPLKSNATASAPSNSSSGSASSPSDASSPSGASSPSNANGPSNSTADSPSNAAAPTVDAPTASTPATSSPTAPPADAPAADAPGGRKSSGAHTRPYIYLGLSSAFGAIAWSSLAIV</sequence>
<evidence type="ECO:0000256" key="8">
    <source>
        <dbReference type="ARBA" id="ARBA00023180"/>
    </source>
</evidence>
<dbReference type="GO" id="GO:0098552">
    <property type="term" value="C:side of membrane"/>
    <property type="evidence" value="ECO:0007669"/>
    <property type="project" value="UniProtKB-KW"/>
</dbReference>
<evidence type="ECO:0000313" key="14">
    <source>
        <dbReference type="RefSeq" id="XP_031398067.1"/>
    </source>
</evidence>
<dbReference type="PANTHER" id="PTHR32382:SF6">
    <property type="entry name" value="FASCICLIN-LIKE ARABINOGALACTAN PROTEIN 14"/>
    <property type="match status" value="1"/>
</dbReference>
<evidence type="ECO:0000256" key="4">
    <source>
        <dbReference type="ARBA" id="ARBA00022622"/>
    </source>
</evidence>
<dbReference type="AlphaFoldDB" id="A0A6P8DL68"/>
<reference evidence="14" key="2">
    <citation type="submission" date="2025-08" db="UniProtKB">
        <authorList>
            <consortium name="RefSeq"/>
        </authorList>
    </citation>
    <scope>IDENTIFICATION</scope>
    <source>
        <tissue evidence="14">Leaf</tissue>
    </source>
</reference>
<feature type="region of interest" description="Disordered" evidence="11">
    <location>
        <begin position="181"/>
        <end position="314"/>
    </location>
</feature>
<name>A0A6P8DL68_PUNGR</name>
<keyword evidence="6" id="KW-0654">Proteoglycan</keyword>
<evidence type="ECO:0000256" key="11">
    <source>
        <dbReference type="SAM" id="MobiDB-lite"/>
    </source>
</evidence>
<keyword evidence="13" id="KW-1185">Reference proteome</keyword>
<keyword evidence="5" id="KW-0732">Signal</keyword>
<dbReference type="GeneID" id="116208664"/>
<keyword evidence="4" id="KW-0336">GPI-anchor</keyword>
<dbReference type="PANTHER" id="PTHR32382">
    <property type="entry name" value="FASCICLIN-LIKE ARABINOGALACTAN PROTEIN"/>
    <property type="match status" value="1"/>
</dbReference>
<dbReference type="InterPro" id="IPR033254">
    <property type="entry name" value="Plant_FLA"/>
</dbReference>
<dbReference type="GO" id="GO:0005886">
    <property type="term" value="C:plasma membrane"/>
    <property type="evidence" value="ECO:0007669"/>
    <property type="project" value="UniProtKB-SubCell"/>
</dbReference>
<comment type="subcellular location">
    <subcellularLocation>
        <location evidence="1">Cell membrane</location>
        <topology evidence="1">Lipid-anchor</topology>
        <topology evidence="1">GPI-anchor</topology>
    </subcellularLocation>
</comment>
<protein>
    <submittedName>
        <fullName evidence="14">Fasciclin-like arabinogalactan protein 14</fullName>
    </submittedName>
</protein>
<dbReference type="Gene3D" id="2.30.180.10">
    <property type="entry name" value="FAS1 domain"/>
    <property type="match status" value="1"/>
</dbReference>
<feature type="compositionally biased region" description="Low complexity" evidence="11">
    <location>
        <begin position="188"/>
        <end position="206"/>
    </location>
</feature>
<dbReference type="SUPFAM" id="SSF82153">
    <property type="entry name" value="FAS1 domain"/>
    <property type="match status" value="1"/>
</dbReference>
<evidence type="ECO:0000256" key="1">
    <source>
        <dbReference type="ARBA" id="ARBA00004609"/>
    </source>
</evidence>
<dbReference type="OrthoDB" id="694090at2759"/>
<reference evidence="13" key="1">
    <citation type="journal article" date="2020" name="Plant Biotechnol. J.">
        <title>The pomegranate (Punica granatum L.) draft genome dissects genetic divergence between soft- and hard-seeded cultivars.</title>
        <authorList>
            <person name="Luo X."/>
            <person name="Li H."/>
            <person name="Wu Z."/>
            <person name="Yao W."/>
            <person name="Zhao P."/>
            <person name="Cao D."/>
            <person name="Yu H."/>
            <person name="Li K."/>
            <person name="Poudel K."/>
            <person name="Zhao D."/>
            <person name="Zhang F."/>
            <person name="Xia X."/>
            <person name="Chen L."/>
            <person name="Wang Q."/>
            <person name="Jing D."/>
            <person name="Cao S."/>
        </authorList>
    </citation>
    <scope>NUCLEOTIDE SEQUENCE [LARGE SCALE GENOMIC DNA]</scope>
    <source>
        <strain evidence="13">cv. Tunisia</strain>
    </source>
</reference>
<dbReference type="PROSITE" id="PS50213">
    <property type="entry name" value="FAS1"/>
    <property type="match status" value="1"/>
</dbReference>
<proteinExistence type="inferred from homology"/>
<dbReference type="FunFam" id="2.30.180.10:FF:000015">
    <property type="entry name" value="Fasciclin-like arabinogalactan protein 3"/>
    <property type="match status" value="1"/>
</dbReference>
<feature type="compositionally biased region" description="Low complexity" evidence="11">
    <location>
        <begin position="213"/>
        <end position="291"/>
    </location>
</feature>
<gene>
    <name evidence="14" type="primary">LOC116208664</name>
</gene>
<evidence type="ECO:0000313" key="13">
    <source>
        <dbReference type="Proteomes" id="UP000515151"/>
    </source>
</evidence>
<evidence type="ECO:0000256" key="3">
    <source>
        <dbReference type="ARBA" id="ARBA00022475"/>
    </source>
</evidence>
<dbReference type="Proteomes" id="UP000515151">
    <property type="component" value="Chromosome 1"/>
</dbReference>
<evidence type="ECO:0000256" key="6">
    <source>
        <dbReference type="ARBA" id="ARBA00022974"/>
    </source>
</evidence>
<evidence type="ECO:0000259" key="12">
    <source>
        <dbReference type="PROSITE" id="PS50213"/>
    </source>
</evidence>
<accession>A0A6P8DL68</accession>
<evidence type="ECO:0000256" key="2">
    <source>
        <dbReference type="ARBA" id="ARBA00007843"/>
    </source>
</evidence>
<keyword evidence="3" id="KW-1003">Cell membrane</keyword>
<dbReference type="RefSeq" id="XP_031398067.1">
    <property type="nucleotide sequence ID" value="XM_031542207.1"/>
</dbReference>
<evidence type="ECO:0000256" key="7">
    <source>
        <dbReference type="ARBA" id="ARBA00023136"/>
    </source>
</evidence>
<evidence type="ECO:0000256" key="9">
    <source>
        <dbReference type="ARBA" id="ARBA00023288"/>
    </source>
</evidence>
<evidence type="ECO:0000256" key="5">
    <source>
        <dbReference type="ARBA" id="ARBA00022729"/>
    </source>
</evidence>
<dbReference type="InterPro" id="IPR036378">
    <property type="entry name" value="FAS1_dom_sf"/>
</dbReference>
<comment type="function">
    <text evidence="10">May be a cell surface adhesion protein.</text>
</comment>
<dbReference type="InterPro" id="IPR000782">
    <property type="entry name" value="FAS1_domain"/>
</dbReference>
<feature type="domain" description="FAS1" evidence="12">
    <location>
        <begin position="35"/>
        <end position="162"/>
    </location>
</feature>